<dbReference type="SUPFAM" id="SSF50447">
    <property type="entry name" value="Translation proteins"/>
    <property type="match status" value="1"/>
</dbReference>
<comment type="similarity">
    <text evidence="2 8">Belongs to the TRAFAC class translation factor GTPase superfamily. Classic translation factor GTPase family. PrfC subfamily.</text>
</comment>
<keyword evidence="6 8" id="KW-0342">GTP-binding</keyword>
<dbReference type="SUPFAM" id="SSF54980">
    <property type="entry name" value="EF-G C-terminal domain-like"/>
    <property type="match status" value="1"/>
</dbReference>
<dbReference type="RefSeq" id="WP_128227142.1">
    <property type="nucleotide sequence ID" value="NZ_SACR01000001.1"/>
</dbReference>
<dbReference type="GO" id="GO:0003924">
    <property type="term" value="F:GTPase activity"/>
    <property type="evidence" value="ECO:0007669"/>
    <property type="project" value="InterPro"/>
</dbReference>
<keyword evidence="4 8" id="KW-0547">Nucleotide-binding</keyword>
<dbReference type="FunFam" id="3.40.50.300:FF:000542">
    <property type="entry name" value="Peptide chain release factor 3"/>
    <property type="match status" value="1"/>
</dbReference>
<evidence type="ECO:0000313" key="10">
    <source>
        <dbReference type="EMBL" id="RVU49506.1"/>
    </source>
</evidence>
<feature type="binding site" evidence="8">
    <location>
        <begin position="19"/>
        <end position="26"/>
    </location>
    <ligand>
        <name>GTP</name>
        <dbReference type="ChEBI" id="CHEBI:37565"/>
    </ligand>
</feature>
<gene>
    <name evidence="8" type="primary">prfC</name>
    <name evidence="10" type="ORF">EOE66_02765</name>
</gene>
<name>A0A437RRR8_9BURK</name>
<comment type="caution">
    <text evidence="10">The sequence shown here is derived from an EMBL/GenBank/DDBJ whole genome shotgun (WGS) entry which is preliminary data.</text>
</comment>
<feature type="domain" description="Tr-type G" evidence="9">
    <location>
        <begin position="10"/>
        <end position="278"/>
    </location>
</feature>
<evidence type="ECO:0000256" key="8">
    <source>
        <dbReference type="HAMAP-Rule" id="MF_00072"/>
    </source>
</evidence>
<dbReference type="NCBIfam" id="TIGR00231">
    <property type="entry name" value="small_GTP"/>
    <property type="match status" value="1"/>
</dbReference>
<dbReference type="PROSITE" id="PS51722">
    <property type="entry name" value="G_TR_2"/>
    <property type="match status" value="1"/>
</dbReference>
<dbReference type="SUPFAM" id="SSF52540">
    <property type="entry name" value="P-loop containing nucleoside triphosphate hydrolases"/>
    <property type="match status" value="1"/>
</dbReference>
<dbReference type="InterPro" id="IPR005225">
    <property type="entry name" value="Small_GTP-bd"/>
</dbReference>
<dbReference type="NCBIfam" id="NF001964">
    <property type="entry name" value="PRK00741.1"/>
    <property type="match status" value="1"/>
</dbReference>
<dbReference type="GO" id="GO:0006449">
    <property type="term" value="P:regulation of translational termination"/>
    <property type="evidence" value="ECO:0007669"/>
    <property type="project" value="UniProtKB-UniRule"/>
</dbReference>
<dbReference type="HAMAP" id="MF_00072">
    <property type="entry name" value="Rel_fac_3"/>
    <property type="match status" value="1"/>
</dbReference>
<dbReference type="InterPro" id="IPR004548">
    <property type="entry name" value="PrfC"/>
</dbReference>
<dbReference type="Gene3D" id="3.30.70.3280">
    <property type="entry name" value="Peptide chain release factor 3, domain III"/>
    <property type="match status" value="1"/>
</dbReference>
<reference evidence="10 11" key="1">
    <citation type="submission" date="2019-01" db="EMBL/GenBank/DDBJ databases">
        <authorList>
            <person name="Chen W.-M."/>
        </authorList>
    </citation>
    <scope>NUCLEOTIDE SEQUENCE [LARGE SCALE GENOMIC DNA]</scope>
    <source>
        <strain evidence="10 11">KYPY4</strain>
    </source>
</reference>
<comment type="subcellular location">
    <subcellularLocation>
        <location evidence="1 8">Cytoplasm</location>
    </subcellularLocation>
</comment>
<evidence type="ECO:0000313" key="11">
    <source>
        <dbReference type="Proteomes" id="UP000285575"/>
    </source>
</evidence>
<dbReference type="PANTHER" id="PTHR43556">
    <property type="entry name" value="PEPTIDE CHAIN RELEASE FACTOR RF3"/>
    <property type="match status" value="1"/>
</dbReference>
<keyword evidence="5 8" id="KW-0648">Protein biosynthesis</keyword>
<dbReference type="AlphaFoldDB" id="A0A437RRR8"/>
<dbReference type="PANTHER" id="PTHR43556:SF2">
    <property type="entry name" value="PEPTIDE CHAIN RELEASE FACTOR RF3"/>
    <property type="match status" value="1"/>
</dbReference>
<evidence type="ECO:0000256" key="2">
    <source>
        <dbReference type="ARBA" id="ARBA00009978"/>
    </source>
</evidence>
<dbReference type="OrthoDB" id="9804431at2"/>
<dbReference type="InterPro" id="IPR032090">
    <property type="entry name" value="RF3_C"/>
</dbReference>
<dbReference type="InterPro" id="IPR041732">
    <property type="entry name" value="RF3_GTP-bd"/>
</dbReference>
<feature type="binding site" evidence="8">
    <location>
        <begin position="87"/>
        <end position="91"/>
    </location>
    <ligand>
        <name>GTP</name>
        <dbReference type="ChEBI" id="CHEBI:37565"/>
    </ligand>
</feature>
<dbReference type="InterPro" id="IPR000795">
    <property type="entry name" value="T_Tr_GTP-bd_dom"/>
</dbReference>
<dbReference type="Gene3D" id="3.40.50.300">
    <property type="entry name" value="P-loop containing nucleotide triphosphate hydrolases"/>
    <property type="match status" value="2"/>
</dbReference>
<evidence type="ECO:0000256" key="5">
    <source>
        <dbReference type="ARBA" id="ARBA00022917"/>
    </source>
</evidence>
<evidence type="ECO:0000256" key="1">
    <source>
        <dbReference type="ARBA" id="ARBA00004496"/>
    </source>
</evidence>
<sequence length="542" mass="60223">MSTDLAPQVRRRRTFAIISHPDAGKTTLTEKLLLFSGAIQIAGSVKARKATRHATSDWMEIEKQRGISVASSVMQMEYRDCVINLLDTPGHQDFSEDTYRVLTAVDAALMVIDAANGVEPQTRRLLQVCRARNTPILTFVNKMDREVKDPLALMDEIERELGMTVVPFTWPVGMAKFFGGVLDLRKDQMRVFSPGEDRVAGTEEIVDGIHNPVLKERFGAAYEQAEGEIELVRDAAPSFEAAEFLGGRQTPMFFGSAVNNFGVQEVLDALVDLAPPPAERRAMQRVVQPDETKFTGVVFKIQANMDPAHRDRIAFVRVASGKFTRGMRLKVARSGKELRPNTVVTFMSQRRELLDEAFAGDIIGIPNHGVLQLGDTLSEGESLQFTGLPFFAPEMFRSVEVADPLKTKQLRAGLTQLGEEGAIQVFRPVAGTVLLLGAVGQLQFEVVAHRLEHEYSCKARIMPARYNVARWVTCPPENGGDKELQRFIDGNSHRVALDAVDAPTVLLEYAGELRAMQDNWPKIQFHALREHAGLVFQKQLDG</sequence>
<evidence type="ECO:0000256" key="3">
    <source>
        <dbReference type="ARBA" id="ARBA00022490"/>
    </source>
</evidence>
<dbReference type="InterPro" id="IPR027417">
    <property type="entry name" value="P-loop_NTPase"/>
</dbReference>
<dbReference type="GO" id="GO:0005829">
    <property type="term" value="C:cytosol"/>
    <property type="evidence" value="ECO:0007669"/>
    <property type="project" value="TreeGrafter"/>
</dbReference>
<accession>A0A437RRR8</accession>
<dbReference type="Pfam" id="PF00009">
    <property type="entry name" value="GTP_EFTU"/>
    <property type="match status" value="1"/>
</dbReference>
<evidence type="ECO:0000256" key="6">
    <source>
        <dbReference type="ARBA" id="ARBA00023134"/>
    </source>
</evidence>
<dbReference type="InterPro" id="IPR038467">
    <property type="entry name" value="RF3_dom_3_sf"/>
</dbReference>
<feature type="binding site" evidence="8">
    <location>
        <begin position="141"/>
        <end position="144"/>
    </location>
    <ligand>
        <name>GTP</name>
        <dbReference type="ChEBI" id="CHEBI:37565"/>
    </ligand>
</feature>
<dbReference type="InterPro" id="IPR031157">
    <property type="entry name" value="G_TR_CS"/>
</dbReference>
<keyword evidence="3 8" id="KW-0963">Cytoplasm</keyword>
<dbReference type="GO" id="GO:0005525">
    <property type="term" value="F:GTP binding"/>
    <property type="evidence" value="ECO:0007669"/>
    <property type="project" value="UniProtKB-UniRule"/>
</dbReference>
<comment type="function">
    <text evidence="8">Increases the formation of ribosomal termination complexes and stimulates activities of RF-1 and RF-2. It binds guanine nucleotides and has strong preference for UGA stop codons. It may interact directly with the ribosome. The stimulation of RF-1 and RF-2 is significantly reduced by GTP and GDP, but not by GMP.</text>
</comment>
<dbReference type="PROSITE" id="PS00301">
    <property type="entry name" value="G_TR_1"/>
    <property type="match status" value="1"/>
</dbReference>
<keyword evidence="11" id="KW-1185">Reference proteome</keyword>
<dbReference type="InterPro" id="IPR009000">
    <property type="entry name" value="Transl_B-barrel_sf"/>
</dbReference>
<dbReference type="Pfam" id="PF22042">
    <property type="entry name" value="EF-G_D2"/>
    <property type="match status" value="1"/>
</dbReference>
<dbReference type="GO" id="GO:0016149">
    <property type="term" value="F:translation release factor activity, codon specific"/>
    <property type="evidence" value="ECO:0007669"/>
    <property type="project" value="UniProtKB-UniRule"/>
</dbReference>
<evidence type="ECO:0000259" key="9">
    <source>
        <dbReference type="PROSITE" id="PS51722"/>
    </source>
</evidence>
<dbReference type="EMBL" id="SACR01000001">
    <property type="protein sequence ID" value="RVU49506.1"/>
    <property type="molecule type" value="Genomic_DNA"/>
</dbReference>
<dbReference type="InterPro" id="IPR035647">
    <property type="entry name" value="EFG_III/V"/>
</dbReference>
<dbReference type="Pfam" id="PF16658">
    <property type="entry name" value="RF3_C"/>
    <property type="match status" value="1"/>
</dbReference>
<evidence type="ECO:0000256" key="7">
    <source>
        <dbReference type="ARBA" id="ARBA00073639"/>
    </source>
</evidence>
<evidence type="ECO:0000256" key="4">
    <source>
        <dbReference type="ARBA" id="ARBA00022741"/>
    </source>
</evidence>
<dbReference type="NCBIfam" id="TIGR00503">
    <property type="entry name" value="prfC"/>
    <property type="match status" value="1"/>
</dbReference>
<dbReference type="GO" id="GO:0016150">
    <property type="term" value="F:translation release factor activity, codon nonspecific"/>
    <property type="evidence" value="ECO:0007669"/>
    <property type="project" value="TreeGrafter"/>
</dbReference>
<dbReference type="GO" id="GO:0097216">
    <property type="term" value="F:guanosine tetraphosphate binding"/>
    <property type="evidence" value="ECO:0007669"/>
    <property type="project" value="UniProtKB-ARBA"/>
</dbReference>
<dbReference type="PRINTS" id="PR00315">
    <property type="entry name" value="ELONGATNFCT"/>
</dbReference>
<protein>
    <recommendedName>
        <fullName evidence="7 8">Peptide chain release factor 3</fullName>
        <shortName evidence="8">RF-3</shortName>
    </recommendedName>
</protein>
<proteinExistence type="inferred from homology"/>
<dbReference type="InterPro" id="IPR053905">
    <property type="entry name" value="EF-G-like_DII"/>
</dbReference>
<organism evidence="10 11">
    <name type="scientific">Rubrivivax rivuli</name>
    <dbReference type="NCBI Taxonomy" id="1862385"/>
    <lineage>
        <taxon>Bacteria</taxon>
        <taxon>Pseudomonadati</taxon>
        <taxon>Pseudomonadota</taxon>
        <taxon>Betaproteobacteria</taxon>
        <taxon>Burkholderiales</taxon>
        <taxon>Sphaerotilaceae</taxon>
        <taxon>Rubrivivax</taxon>
    </lineage>
</organism>
<dbReference type="Proteomes" id="UP000285575">
    <property type="component" value="Unassembled WGS sequence"/>
</dbReference>
<dbReference type="FunFam" id="3.30.70.3280:FF:000001">
    <property type="entry name" value="Peptide chain release factor 3"/>
    <property type="match status" value="1"/>
</dbReference>
<dbReference type="CDD" id="cd04169">
    <property type="entry name" value="RF3"/>
    <property type="match status" value="1"/>
</dbReference>